<dbReference type="Pfam" id="PF00201">
    <property type="entry name" value="UDPGT"/>
    <property type="match status" value="1"/>
</dbReference>
<evidence type="ECO:0000256" key="2">
    <source>
        <dbReference type="ARBA" id="ARBA00022676"/>
    </source>
</evidence>
<evidence type="ECO:0000256" key="3">
    <source>
        <dbReference type="ARBA" id="ARBA00022679"/>
    </source>
</evidence>
<keyword evidence="2" id="KW-0328">Glycosyltransferase</keyword>
<dbReference type="GO" id="GO:0080043">
    <property type="term" value="F:quercetin 3-O-glucosyltransferase activity"/>
    <property type="evidence" value="ECO:0007669"/>
    <property type="project" value="TreeGrafter"/>
</dbReference>
<dbReference type="CDD" id="cd03784">
    <property type="entry name" value="GT1_Gtf-like"/>
    <property type="match status" value="1"/>
</dbReference>
<dbReference type="InterPro" id="IPR002213">
    <property type="entry name" value="UDP_glucos_trans"/>
</dbReference>
<evidence type="ECO:0000256" key="1">
    <source>
        <dbReference type="ARBA" id="ARBA00009995"/>
    </source>
</evidence>
<dbReference type="SUPFAM" id="SSF53756">
    <property type="entry name" value="UDP-Glycosyltransferase/glycogen phosphorylase"/>
    <property type="match status" value="1"/>
</dbReference>
<organism evidence="4 5">
    <name type="scientific">Paramarasmius palmivorus</name>
    <dbReference type="NCBI Taxonomy" id="297713"/>
    <lineage>
        <taxon>Eukaryota</taxon>
        <taxon>Fungi</taxon>
        <taxon>Dikarya</taxon>
        <taxon>Basidiomycota</taxon>
        <taxon>Agaricomycotina</taxon>
        <taxon>Agaricomycetes</taxon>
        <taxon>Agaricomycetidae</taxon>
        <taxon>Agaricales</taxon>
        <taxon>Marasmiineae</taxon>
        <taxon>Marasmiaceae</taxon>
        <taxon>Paramarasmius</taxon>
    </lineage>
</organism>
<dbReference type="EMBL" id="JAYKXP010000001">
    <property type="protein sequence ID" value="KAK7062668.1"/>
    <property type="molecule type" value="Genomic_DNA"/>
</dbReference>
<reference evidence="4 5" key="1">
    <citation type="submission" date="2024-01" db="EMBL/GenBank/DDBJ databases">
        <title>A draft genome for a cacao thread blight-causing isolate of Paramarasmius palmivorus.</title>
        <authorList>
            <person name="Baruah I.K."/>
            <person name="Bukari Y."/>
            <person name="Amoako-Attah I."/>
            <person name="Meinhardt L.W."/>
            <person name="Bailey B.A."/>
            <person name="Cohen S.P."/>
        </authorList>
    </citation>
    <scope>NUCLEOTIDE SEQUENCE [LARGE SCALE GENOMIC DNA]</scope>
    <source>
        <strain evidence="4 5">GH-12</strain>
    </source>
</reference>
<dbReference type="Gene3D" id="3.40.50.2000">
    <property type="entry name" value="Glycogen Phosphorylase B"/>
    <property type="match status" value="2"/>
</dbReference>
<proteinExistence type="inferred from homology"/>
<comment type="similarity">
    <text evidence="1">Belongs to the UDP-glycosyltransferase family.</text>
</comment>
<evidence type="ECO:0000313" key="4">
    <source>
        <dbReference type="EMBL" id="KAK7062668.1"/>
    </source>
</evidence>
<gene>
    <name evidence="4" type="ORF">VNI00_000156</name>
</gene>
<name>A0AAW0EC39_9AGAR</name>
<evidence type="ECO:0000313" key="5">
    <source>
        <dbReference type="Proteomes" id="UP001383192"/>
    </source>
</evidence>
<keyword evidence="5" id="KW-1185">Reference proteome</keyword>
<dbReference type="PANTHER" id="PTHR11926">
    <property type="entry name" value="GLUCOSYL/GLUCURONOSYL TRANSFERASES"/>
    <property type="match status" value="1"/>
</dbReference>
<comment type="caution">
    <text evidence="4">The sequence shown here is derived from an EMBL/GenBank/DDBJ whole genome shotgun (WGS) entry which is preliminary data.</text>
</comment>
<sequence length="518" mass="57634">MSRTKFRKHIVLHSIAAWGHNKPLITIAILIAEARKDVVLTILTNSFIHPKLLGELEKLPQERYHAIEAQINIINVVPPSSDPIRIDVEVVPAFESLFKQTGSLTCLSSGKTVNCADLPSPSLAIVDPFAQYLFDGIRAVATPSQVPILAWFTGSVGSLIAVWGPSHLDGKGDACLLVQEQANKTGRDIVELFHEIFEATEGKVMQIPGYPPFYDYELNPQQVPEMTIRGTATFVTMAAQSVKACDGIICIATSVLEREGILACKEYYESIGKSFSVIGPMAVFRVPESRKNENDTTKEVVEFLDKMQAEFGEKSVLYISFGTFWWPQDPSIFIAVIKELVSSKTPFILAHPSPLCQFPDELKQVITESPYAMEVVWSPQERILSHPATGWFLTHGGWNSIQEAIEYNVPLIFWPFGGDQPLNAALISLQHNAGFELLEVRTGEKGRQKPYRCGDASPTFTPESARKEMMGLLDTIKGEKGRIARANWEAISNDAGKVWEENGEARRELDSLLERYLN</sequence>
<dbReference type="Proteomes" id="UP001383192">
    <property type="component" value="Unassembled WGS sequence"/>
</dbReference>
<dbReference type="PANTHER" id="PTHR11926:SF1494">
    <property type="entry name" value="FLAVONOL 3-O-GLUCOSYLTRANSFERASE UGT76E12-RELATED"/>
    <property type="match status" value="1"/>
</dbReference>
<accession>A0AAW0EC39</accession>
<dbReference type="GO" id="GO:0080044">
    <property type="term" value="F:quercetin 7-O-glucosyltransferase activity"/>
    <property type="evidence" value="ECO:0007669"/>
    <property type="project" value="TreeGrafter"/>
</dbReference>
<keyword evidence="3" id="KW-0808">Transferase</keyword>
<protein>
    <recommendedName>
        <fullName evidence="6">UDP-Glycosyltransferase/glycogen phosphorylase</fullName>
    </recommendedName>
</protein>
<evidence type="ECO:0008006" key="6">
    <source>
        <dbReference type="Google" id="ProtNLM"/>
    </source>
</evidence>
<dbReference type="AlphaFoldDB" id="A0AAW0EC39"/>